<reference evidence="2" key="2">
    <citation type="submission" date="2020-11" db="EMBL/GenBank/DDBJ databases">
        <authorList>
            <person name="McCartney M.A."/>
            <person name="Auch B."/>
            <person name="Kono T."/>
            <person name="Mallez S."/>
            <person name="Becker A."/>
            <person name="Gohl D.M."/>
            <person name="Silverstein K.A.T."/>
            <person name="Koren S."/>
            <person name="Bechman K.B."/>
            <person name="Herman A."/>
            <person name="Abrahante J.E."/>
            <person name="Garbe J."/>
        </authorList>
    </citation>
    <scope>NUCLEOTIDE SEQUENCE</scope>
    <source>
        <strain evidence="2">Duluth1</strain>
        <tissue evidence="2">Whole animal</tissue>
    </source>
</reference>
<evidence type="ECO:0000256" key="1">
    <source>
        <dbReference type="SAM" id="Coils"/>
    </source>
</evidence>
<dbReference type="AlphaFoldDB" id="A0A9D4QNU8"/>
<evidence type="ECO:0000313" key="2">
    <source>
        <dbReference type="EMBL" id="KAH3837032.1"/>
    </source>
</evidence>
<feature type="coiled-coil region" evidence="1">
    <location>
        <begin position="21"/>
        <end position="51"/>
    </location>
</feature>
<keyword evidence="3" id="KW-1185">Reference proteome</keyword>
<keyword evidence="1" id="KW-0175">Coiled coil</keyword>
<sequence>MSKAIYPLFFEGGHNEDATLLEKAMGIIADLQLLKEKLKAAENKKGVAMDENLKQRLFKNQMKLQEEFFRKQGEKRQVTNKINVKLSKLEIRSINGEKIRWIEFWDSFESAVHTN</sequence>
<reference evidence="2" key="1">
    <citation type="journal article" date="2019" name="bioRxiv">
        <title>The Genome of the Zebra Mussel, Dreissena polymorpha: A Resource for Invasive Species Research.</title>
        <authorList>
            <person name="McCartney M.A."/>
            <person name="Auch B."/>
            <person name="Kono T."/>
            <person name="Mallez S."/>
            <person name="Zhang Y."/>
            <person name="Obille A."/>
            <person name="Becker A."/>
            <person name="Abrahante J.E."/>
            <person name="Garbe J."/>
            <person name="Badalamenti J.P."/>
            <person name="Herman A."/>
            <person name="Mangelson H."/>
            <person name="Liachko I."/>
            <person name="Sullivan S."/>
            <person name="Sone E.D."/>
            <person name="Koren S."/>
            <person name="Silverstein K.A.T."/>
            <person name="Beckman K.B."/>
            <person name="Gohl D.M."/>
        </authorList>
    </citation>
    <scope>NUCLEOTIDE SEQUENCE</scope>
    <source>
        <strain evidence="2">Duluth1</strain>
        <tissue evidence="2">Whole animal</tissue>
    </source>
</reference>
<dbReference type="Proteomes" id="UP000828390">
    <property type="component" value="Unassembled WGS sequence"/>
</dbReference>
<organism evidence="2 3">
    <name type="scientific">Dreissena polymorpha</name>
    <name type="common">Zebra mussel</name>
    <name type="synonym">Mytilus polymorpha</name>
    <dbReference type="NCBI Taxonomy" id="45954"/>
    <lineage>
        <taxon>Eukaryota</taxon>
        <taxon>Metazoa</taxon>
        <taxon>Spiralia</taxon>
        <taxon>Lophotrochozoa</taxon>
        <taxon>Mollusca</taxon>
        <taxon>Bivalvia</taxon>
        <taxon>Autobranchia</taxon>
        <taxon>Heteroconchia</taxon>
        <taxon>Euheterodonta</taxon>
        <taxon>Imparidentia</taxon>
        <taxon>Neoheterodontei</taxon>
        <taxon>Myida</taxon>
        <taxon>Dreissenoidea</taxon>
        <taxon>Dreissenidae</taxon>
        <taxon>Dreissena</taxon>
    </lineage>
</organism>
<gene>
    <name evidence="2" type="ORF">DPMN_110410</name>
</gene>
<evidence type="ECO:0000313" key="3">
    <source>
        <dbReference type="Proteomes" id="UP000828390"/>
    </source>
</evidence>
<dbReference type="EMBL" id="JAIWYP010000004">
    <property type="protein sequence ID" value="KAH3837032.1"/>
    <property type="molecule type" value="Genomic_DNA"/>
</dbReference>
<accession>A0A9D4QNU8</accession>
<proteinExistence type="predicted"/>
<name>A0A9D4QNU8_DREPO</name>
<comment type="caution">
    <text evidence="2">The sequence shown here is derived from an EMBL/GenBank/DDBJ whole genome shotgun (WGS) entry which is preliminary data.</text>
</comment>
<protein>
    <submittedName>
        <fullName evidence="2">Uncharacterized protein</fullName>
    </submittedName>
</protein>